<reference evidence="1 2" key="1">
    <citation type="submission" date="2024-09" db="EMBL/GenBank/DDBJ databases">
        <title>Laminarin stimulates single cell rates of sulfate reduction while oxygen inhibits transcriptomic activity in coastal marine sediment.</title>
        <authorList>
            <person name="Lindsay M."/>
            <person name="Orcutt B."/>
            <person name="Emerson D."/>
            <person name="Stepanauskas R."/>
            <person name="D'Angelo T."/>
        </authorList>
    </citation>
    <scope>NUCLEOTIDE SEQUENCE [LARGE SCALE GENOMIC DNA]</scope>
    <source>
        <strain evidence="1">SAG AM-311-K15</strain>
    </source>
</reference>
<dbReference type="EMBL" id="JBHPBY010000003">
    <property type="protein sequence ID" value="MFC1848651.1"/>
    <property type="molecule type" value="Genomic_DNA"/>
</dbReference>
<proteinExistence type="predicted"/>
<dbReference type="SUPFAM" id="SSF56059">
    <property type="entry name" value="Glutathione synthetase ATP-binding domain-like"/>
    <property type="match status" value="1"/>
</dbReference>
<accession>A0ABV6YR17</accession>
<dbReference type="Proteomes" id="UP001594351">
    <property type="component" value="Unassembled WGS sequence"/>
</dbReference>
<evidence type="ECO:0000313" key="1">
    <source>
        <dbReference type="EMBL" id="MFC1848651.1"/>
    </source>
</evidence>
<protein>
    <recommendedName>
        <fullName evidence="3">Glutathionylspermidine synthase pre-ATP-grasp-like domain-containing protein</fullName>
    </recommendedName>
</protein>
<organism evidence="1 2">
    <name type="scientific">candidate division CSSED10-310 bacterium</name>
    <dbReference type="NCBI Taxonomy" id="2855610"/>
    <lineage>
        <taxon>Bacteria</taxon>
        <taxon>Bacteria division CSSED10-310</taxon>
    </lineage>
</organism>
<name>A0ABV6YR17_UNCC1</name>
<evidence type="ECO:0008006" key="3">
    <source>
        <dbReference type="Google" id="ProtNLM"/>
    </source>
</evidence>
<gene>
    <name evidence="1" type="ORF">ACFL27_00445</name>
</gene>
<evidence type="ECO:0000313" key="2">
    <source>
        <dbReference type="Proteomes" id="UP001594351"/>
    </source>
</evidence>
<comment type="caution">
    <text evidence="1">The sequence shown here is derived from an EMBL/GenBank/DDBJ whole genome shotgun (WGS) entry which is preliminary data.</text>
</comment>
<keyword evidence="2" id="KW-1185">Reference proteome</keyword>
<dbReference type="Gene3D" id="3.30.1490.270">
    <property type="match status" value="1"/>
</dbReference>
<sequence length="462" mass="52889">MNIVEQANKRFKQILSEQDPATQMDELTKKMAGYDMTMKGKPFPTFLKPYLLDINEKPQFEKSTLMIMSAIERVVDAFFTDEKFKRLLELSGPVADFALINPIYPNRQIVTRLDAFYIPETKDIKYIEFNCDSPSGMGWHDVMVDMFWELESVASLHQEFTLQADKFLDTHAQMLLKKYRQFCENKGQKQSDEPLLAMVCARESTIRTDVEIIVEVLKSKGFRSCYADPRDFDYDGHTLTIKGEEVHLIYRDAVQEFLDEPYFGHTEAVLNAYKDENICFINPFSSRVGGLKSVLAVMHEERFHYLFTDEHLDAIQKNIPWTRLMRDIETVYQDQKVPLINFVKENKDLLVLKPSSGYGGIDVVIGPDMDTKEWQEKVDQAMAPGNNYVVQELVPIPHDDFPVMNEGVFEGFEPKKVNINFWAFDGVFGGAFARASTGSIINVHQGGGLVPVFYVGNQIGKA</sequence>